<dbReference type="InterPro" id="IPR032812">
    <property type="entry name" value="SbsA_Ig"/>
</dbReference>
<keyword evidence="1" id="KW-0732">Signal</keyword>
<evidence type="ECO:0000256" key="1">
    <source>
        <dbReference type="ARBA" id="ARBA00022729"/>
    </source>
</evidence>
<dbReference type="eggNOG" id="arCOG10865">
    <property type="taxonomic scope" value="Archaea"/>
</dbReference>
<proteinExistence type="predicted"/>
<reference evidence="3 4" key="2">
    <citation type="journal article" date="2014" name="Int. J. Syst. Evol. Microbiol.">
        <title>Methanobacterium paludis sp. nov. and a novel strain of Methanobacterium lacus isolated from northern peatlands.</title>
        <authorList>
            <person name="Cadillo-Quiroz H."/>
            <person name="Brauer S.L."/>
            <person name="Goodson N."/>
            <person name="Yavitt J.B."/>
            <person name="Zinder S.H."/>
        </authorList>
    </citation>
    <scope>NUCLEOTIDE SEQUENCE [LARGE SCALE GENOMIC DNA]</scope>
    <source>
        <strain evidence="3 4">AL-21</strain>
    </source>
</reference>
<dbReference type="Proteomes" id="UP000007490">
    <property type="component" value="Chromosome"/>
</dbReference>
<evidence type="ECO:0000313" key="3">
    <source>
        <dbReference type="EMBL" id="ADZ10530.1"/>
    </source>
</evidence>
<keyword evidence="4" id="KW-1185">Reference proteome</keyword>
<evidence type="ECO:0000259" key="2">
    <source>
        <dbReference type="Pfam" id="PF13205"/>
    </source>
</evidence>
<name>F0T623_METLA</name>
<dbReference type="Pfam" id="PF13205">
    <property type="entry name" value="Big_5"/>
    <property type="match status" value="1"/>
</dbReference>
<protein>
    <recommendedName>
        <fullName evidence="2">SbsA Ig-like domain-containing protein</fullName>
    </recommendedName>
</protein>
<dbReference type="EMBL" id="CP002551">
    <property type="protein sequence ID" value="ADZ10530.1"/>
    <property type="molecule type" value="Genomic_DNA"/>
</dbReference>
<organism evidence="3 4">
    <name type="scientific">Methanobacterium lacus (strain AL-21)</name>
    <dbReference type="NCBI Taxonomy" id="877455"/>
    <lineage>
        <taxon>Archaea</taxon>
        <taxon>Methanobacteriati</taxon>
        <taxon>Methanobacteriota</taxon>
        <taxon>Methanomada group</taxon>
        <taxon>Methanobacteria</taxon>
        <taxon>Methanobacteriales</taxon>
        <taxon>Methanobacteriaceae</taxon>
        <taxon>Methanobacterium</taxon>
    </lineage>
</organism>
<dbReference type="AlphaFoldDB" id="F0T623"/>
<gene>
    <name evidence="3" type="ordered locus">Metbo_2316</name>
</gene>
<dbReference type="HOGENOM" id="CLU_623509_0_0_2"/>
<sequence length="439" mass="49452" precursor="true">MNGGIVRTRFMLVILIFILFSVLGTVSAKDVSKPAVVSMDPVNNSCILSGSPVLKVVFSENIKLGTDYVELRNSNKKDIPINKSLNNSILTIKPNTILTNGSKYTLYLHSGSYTDFAGNSMNIYSTCFTVKTAPSYQIYLEKIQTDMKIKGKSVYAEYAIYQKPTNSTTWNRYLFNHIVNKAKTGVNGPENDYRISKLQNVVLNDNTKNLQIKSSTDLTSPGNWEKAVLLTGKSEKIGGMHGYENYTEIVFYKDGKLLFPNINNPITKCKNLQIKETSNLFNPNNPSQIVAKTITTYEWNGEALKIQNIYNWKINTTVLEAYVAMFPTKNSPTVTSEGKINGLLTENFQTRTTDLHGNSAIAVVWNNLNNLHMSMEITNPIIAFNNYSNTGNTTHGETWFRTASSYIKLYMSRVCQPKTEKITPNTTWNIQTTYKVWNT</sequence>
<evidence type="ECO:0000313" key="4">
    <source>
        <dbReference type="Proteomes" id="UP000007490"/>
    </source>
</evidence>
<accession>F0T623</accession>
<reference evidence="4" key="1">
    <citation type="submission" date="2011-02" db="EMBL/GenBank/DDBJ databases">
        <title>Complete sequence of Methanobacterium sp. AL-21.</title>
        <authorList>
            <consortium name="US DOE Joint Genome Institute"/>
            <person name="Lucas S."/>
            <person name="Copeland A."/>
            <person name="Lapidus A."/>
            <person name="Cheng J.-F."/>
            <person name="Goodwin L."/>
            <person name="Pitluck S."/>
            <person name="Chertkov O."/>
            <person name="Detter J.C."/>
            <person name="Han C."/>
            <person name="Tapia R."/>
            <person name="Land M."/>
            <person name="Hauser L."/>
            <person name="Kyrpides N."/>
            <person name="Ivanova N."/>
            <person name="Mikhailova N."/>
            <person name="Pagani I."/>
            <person name="Cadillo-Quiroz H."/>
            <person name="Imachi H."/>
            <person name="Zinder S."/>
            <person name="Liu W."/>
            <person name="Woyke T."/>
        </authorList>
    </citation>
    <scope>NUCLEOTIDE SEQUENCE [LARGE SCALE GENOMIC DNA]</scope>
    <source>
        <strain evidence="4">AL-21</strain>
    </source>
</reference>
<feature type="domain" description="SbsA Ig-like" evidence="2">
    <location>
        <begin position="30"/>
        <end position="129"/>
    </location>
</feature>
<dbReference type="KEGG" id="mel:Metbo_2316"/>